<keyword evidence="8" id="KW-0406">Ion transport</keyword>
<gene>
    <name evidence="14" type="ORF">GCM10007874_19550</name>
</gene>
<evidence type="ECO:0000256" key="5">
    <source>
        <dbReference type="ARBA" id="ARBA00022882"/>
    </source>
</evidence>
<dbReference type="SUPFAM" id="SSF81324">
    <property type="entry name" value="Voltage-gated potassium channels"/>
    <property type="match status" value="1"/>
</dbReference>
<keyword evidence="10 14" id="KW-0407">Ion channel</keyword>
<evidence type="ECO:0000256" key="11">
    <source>
        <dbReference type="SAM" id="Phobius"/>
    </source>
</evidence>
<dbReference type="InterPro" id="IPR016449">
    <property type="entry name" value="K_chnl_inward-rec_Kir"/>
</dbReference>
<evidence type="ECO:0000256" key="3">
    <source>
        <dbReference type="ARBA" id="ARBA00022538"/>
    </source>
</evidence>
<keyword evidence="3" id="KW-0633">Potassium transport</keyword>
<evidence type="ECO:0000256" key="1">
    <source>
        <dbReference type="ARBA" id="ARBA00004141"/>
    </source>
</evidence>
<evidence type="ECO:0000256" key="7">
    <source>
        <dbReference type="ARBA" id="ARBA00022989"/>
    </source>
</evidence>
<feature type="transmembrane region" description="Helical" evidence="11">
    <location>
        <begin position="115"/>
        <end position="137"/>
    </location>
</feature>
<dbReference type="Pfam" id="PF17655">
    <property type="entry name" value="IRK_C"/>
    <property type="match status" value="1"/>
</dbReference>
<feature type="transmembrane region" description="Helical" evidence="11">
    <location>
        <begin position="49"/>
        <end position="70"/>
    </location>
</feature>
<evidence type="ECO:0000256" key="8">
    <source>
        <dbReference type="ARBA" id="ARBA00023065"/>
    </source>
</evidence>
<dbReference type="PANTHER" id="PTHR11767">
    <property type="entry name" value="INWARD RECTIFIER POTASSIUM CHANNEL"/>
    <property type="match status" value="1"/>
</dbReference>
<dbReference type="InterPro" id="IPR013518">
    <property type="entry name" value="K_chnl_inward-rec_Kir_cyto"/>
</dbReference>
<evidence type="ECO:0000256" key="4">
    <source>
        <dbReference type="ARBA" id="ARBA00022692"/>
    </source>
</evidence>
<proteinExistence type="predicted"/>
<evidence type="ECO:0000313" key="15">
    <source>
        <dbReference type="Proteomes" id="UP001156882"/>
    </source>
</evidence>
<feature type="domain" description="Potassium channel" evidence="12">
    <location>
        <begin position="67"/>
        <end position="139"/>
    </location>
</feature>
<comment type="caution">
    <text evidence="14">The sequence shown here is derived from an EMBL/GenBank/DDBJ whole genome shotgun (WGS) entry which is preliminary data.</text>
</comment>
<name>A0ABQ6CGW0_9HYPH</name>
<feature type="domain" description="Inward rectifier potassium channel C-terminal" evidence="13">
    <location>
        <begin position="146"/>
        <end position="299"/>
    </location>
</feature>
<dbReference type="Gene3D" id="2.60.40.1400">
    <property type="entry name" value="G protein-activated inward rectifier potassium channel 1"/>
    <property type="match status" value="1"/>
</dbReference>
<organism evidence="14 15">
    <name type="scientific">Labrys miyagiensis</name>
    <dbReference type="NCBI Taxonomy" id="346912"/>
    <lineage>
        <taxon>Bacteria</taxon>
        <taxon>Pseudomonadati</taxon>
        <taxon>Pseudomonadota</taxon>
        <taxon>Alphaproteobacteria</taxon>
        <taxon>Hyphomicrobiales</taxon>
        <taxon>Xanthobacteraceae</taxon>
        <taxon>Labrys</taxon>
    </lineage>
</organism>
<evidence type="ECO:0000256" key="2">
    <source>
        <dbReference type="ARBA" id="ARBA00022448"/>
    </source>
</evidence>
<dbReference type="PRINTS" id="PR01320">
    <property type="entry name" value="KIRCHANNEL"/>
</dbReference>
<dbReference type="InterPro" id="IPR014756">
    <property type="entry name" value="Ig_E-set"/>
</dbReference>
<dbReference type="RefSeq" id="WP_284311802.1">
    <property type="nucleotide sequence ID" value="NZ_BSPC01000015.1"/>
</dbReference>
<comment type="subcellular location">
    <subcellularLocation>
        <location evidence="1">Membrane</location>
        <topology evidence="1">Multi-pass membrane protein</topology>
    </subcellularLocation>
</comment>
<dbReference type="Pfam" id="PF07885">
    <property type="entry name" value="Ion_trans_2"/>
    <property type="match status" value="1"/>
</dbReference>
<keyword evidence="2" id="KW-0813">Transport</keyword>
<dbReference type="EMBL" id="BSPC01000015">
    <property type="protein sequence ID" value="GLS18938.1"/>
    <property type="molecule type" value="Genomic_DNA"/>
</dbReference>
<dbReference type="InterPro" id="IPR041647">
    <property type="entry name" value="IRK_C"/>
</dbReference>
<keyword evidence="4 11" id="KW-0812">Transmembrane</keyword>
<dbReference type="Gene3D" id="1.10.287.70">
    <property type="match status" value="1"/>
</dbReference>
<evidence type="ECO:0000256" key="6">
    <source>
        <dbReference type="ARBA" id="ARBA00022958"/>
    </source>
</evidence>
<dbReference type="SUPFAM" id="SSF81296">
    <property type="entry name" value="E set domains"/>
    <property type="match status" value="1"/>
</dbReference>
<keyword evidence="7 11" id="KW-1133">Transmembrane helix</keyword>
<evidence type="ECO:0000259" key="13">
    <source>
        <dbReference type="Pfam" id="PF17655"/>
    </source>
</evidence>
<evidence type="ECO:0000256" key="9">
    <source>
        <dbReference type="ARBA" id="ARBA00023136"/>
    </source>
</evidence>
<protein>
    <submittedName>
        <fullName evidence="14">Inward rectifier potassium channel protein</fullName>
    </submittedName>
</protein>
<dbReference type="InterPro" id="IPR013099">
    <property type="entry name" value="K_chnl_dom"/>
</dbReference>
<dbReference type="GO" id="GO:0034220">
    <property type="term" value="P:monoatomic ion transmembrane transport"/>
    <property type="evidence" value="ECO:0007669"/>
    <property type="project" value="UniProtKB-KW"/>
</dbReference>
<keyword evidence="5" id="KW-0851">Voltage-gated channel</keyword>
<reference evidence="15" key="1">
    <citation type="journal article" date="2019" name="Int. J. Syst. Evol. Microbiol.">
        <title>The Global Catalogue of Microorganisms (GCM) 10K type strain sequencing project: providing services to taxonomists for standard genome sequencing and annotation.</title>
        <authorList>
            <consortium name="The Broad Institute Genomics Platform"/>
            <consortium name="The Broad Institute Genome Sequencing Center for Infectious Disease"/>
            <person name="Wu L."/>
            <person name="Ma J."/>
        </authorList>
    </citation>
    <scope>NUCLEOTIDE SEQUENCE [LARGE SCALE GENOMIC DNA]</scope>
    <source>
        <strain evidence="15">NBRC 101365</strain>
    </source>
</reference>
<evidence type="ECO:0000256" key="10">
    <source>
        <dbReference type="ARBA" id="ARBA00023303"/>
    </source>
</evidence>
<evidence type="ECO:0000259" key="12">
    <source>
        <dbReference type="Pfam" id="PF07885"/>
    </source>
</evidence>
<dbReference type="Proteomes" id="UP001156882">
    <property type="component" value="Unassembled WGS sequence"/>
</dbReference>
<keyword evidence="9 11" id="KW-0472">Membrane</keyword>
<sequence>MAKLPKPRDHTPHGQGITLAGRHFVIRGLKRHLFGDFYYRAMIASWPRFFLSAAVVYLGVAAIFALAFWWGARLGYPPVANVQTGGFLDHFYFSVETLATVGYGDMHPQTQYGHILATIEIFLGTMSIAVLTGLVFARFSQPKAQILFTQKLVVSRYDGKPVLMARFANARHNLISDATAKLWMTRLETNQEGARYRRFHALKLDRSENPLFALSWTLIHVIDETSLLHDMDAAALEAADVNLIVTVRGRDETSNDDVHARRIYRHQDIDWHASFADILTPSADSSIIMDYSRFHDTIPHNLLTNENRRPEETDRRQL</sequence>
<evidence type="ECO:0000313" key="14">
    <source>
        <dbReference type="EMBL" id="GLS18938.1"/>
    </source>
</evidence>
<dbReference type="PANTHER" id="PTHR11767:SF102">
    <property type="entry name" value="INWARDLY RECTIFYING POTASSIUM CHANNEL 1, ISOFORM F"/>
    <property type="match status" value="1"/>
</dbReference>
<keyword evidence="15" id="KW-1185">Reference proteome</keyword>
<keyword evidence="6" id="KW-0630">Potassium</keyword>
<accession>A0ABQ6CGW0</accession>